<evidence type="ECO:0000256" key="1">
    <source>
        <dbReference type="SAM" id="MobiDB-lite"/>
    </source>
</evidence>
<gene>
    <name evidence="2" type="ORF">GCM10023335_79080</name>
</gene>
<sequence>MTVSRSEEAQTVGERPPGGVVQTGGRDRWRSRAARGSRPVRAGWVGAMDAWDGTAGVDGASPTLAHERLEAGCAPVAVFAELAARTGDWPLSAWAVCLALGIPAPDVAGRFARGMGGIATEFHPGEEELCGEVLETVGLFDVPRPLDERGTEIACLLTTAAGALGGMPSGRALTLSRRHVRGELTAMFLSPARTPPRRERARPAEYWAALSAAGDLLLQAGGEEGREVERALQECRRHAAEHPSNGERPVVPEAD</sequence>
<accession>A0ABP9JJU1</accession>
<evidence type="ECO:0000313" key="2">
    <source>
        <dbReference type="EMBL" id="GAA5034433.1"/>
    </source>
</evidence>
<evidence type="ECO:0000313" key="3">
    <source>
        <dbReference type="Proteomes" id="UP001501759"/>
    </source>
</evidence>
<keyword evidence="3" id="KW-1185">Reference proteome</keyword>
<dbReference type="EMBL" id="BAABKB010000042">
    <property type="protein sequence ID" value="GAA5034433.1"/>
    <property type="molecule type" value="Genomic_DNA"/>
</dbReference>
<reference evidence="3" key="1">
    <citation type="journal article" date="2019" name="Int. J. Syst. Evol. Microbiol.">
        <title>The Global Catalogue of Microorganisms (GCM) 10K type strain sequencing project: providing services to taxonomists for standard genome sequencing and annotation.</title>
        <authorList>
            <consortium name="The Broad Institute Genomics Platform"/>
            <consortium name="The Broad Institute Genome Sequencing Center for Infectious Disease"/>
            <person name="Wu L."/>
            <person name="Ma J."/>
        </authorList>
    </citation>
    <scope>NUCLEOTIDE SEQUENCE [LARGE SCALE GENOMIC DNA]</scope>
    <source>
        <strain evidence="3">JCM 18409</strain>
    </source>
</reference>
<organism evidence="2 3">
    <name type="scientific">Streptomyces siamensis</name>
    <dbReference type="NCBI Taxonomy" id="1274986"/>
    <lineage>
        <taxon>Bacteria</taxon>
        <taxon>Bacillati</taxon>
        <taxon>Actinomycetota</taxon>
        <taxon>Actinomycetes</taxon>
        <taxon>Kitasatosporales</taxon>
        <taxon>Streptomycetaceae</taxon>
        <taxon>Streptomyces</taxon>
    </lineage>
</organism>
<protein>
    <submittedName>
        <fullName evidence="2">Uncharacterized protein</fullName>
    </submittedName>
</protein>
<proteinExistence type="predicted"/>
<dbReference type="Proteomes" id="UP001501759">
    <property type="component" value="Unassembled WGS sequence"/>
</dbReference>
<name>A0ABP9JJU1_9ACTN</name>
<feature type="region of interest" description="Disordered" evidence="1">
    <location>
        <begin position="1"/>
        <end position="34"/>
    </location>
</feature>
<comment type="caution">
    <text evidence="2">The sequence shown here is derived from an EMBL/GenBank/DDBJ whole genome shotgun (WGS) entry which is preliminary data.</text>
</comment>